<dbReference type="SUPFAM" id="SSF53474">
    <property type="entry name" value="alpha/beta-Hydrolases"/>
    <property type="match status" value="1"/>
</dbReference>
<gene>
    <name evidence="3" type="ORF">THAOC_29579</name>
</gene>
<dbReference type="EMBL" id="AGNL01041932">
    <property type="protein sequence ID" value="EJK51266.1"/>
    <property type="molecule type" value="Genomic_DNA"/>
</dbReference>
<sequence>MGDMISSLLFQPPTPTYLHPSRHFWLNTDSGGRIPAFFIERPGASVTILFSHGNAEDLGMIYDWFSDLARVLRCNIMAYDYTGYGKSQGTPNEHSCYSDIEAAYNYLLHKRKLLPEQIVLYGRSLGSGPSCYLAAKTAREGRSVAGVILQSPLLSAYRVAFNFRFTCIGDKFPNVDYADQIRAPVFIVHGTQDEVVPFWHGQELFLALEQLWRSEPFWVEGAGHNNIEALLRPTGAFVDKLVDEYDSDEVISLWTSKYLEDFDKTHQRPRTTSLSNYQVAFGRTTHEIFGGKSVTTTPAPQPRRRTALSCSSSRRHNRMSLHTKGSSIRQTAREKRKRQLKYAQEIRSGARSEEAREIDSVTRIVVQGFRNLIDCERCALFLMDPDNNELYFKPVGDVSKGNAKVARLKEIRFPATSGVAGWCATNKEMLNIKNAYHDFRFNADIDKKTGFRTRTILCHPVISSSSTSSRLLGVIQMVNKLKKGDAREIRERAKRTKTSLSGNKNKGYQSCFEHFSTEDEETLSKCCEEVSKSLEGIFSRKRRKQNEVEEMVLISDEHGESPLQLAQDLGSTEISIEQSTETDSMSFAAAETPPPFRRDSSRRRSSVGSLAQFVKRNSITDCEETPSGQFASGKTISEVTSAFRFRVEDTVVTHQKERERRQSDPMFQVAQAKRTRIRDYGEKIKEENKKTT</sequence>
<dbReference type="Pfam" id="PF01590">
    <property type="entry name" value="GAF"/>
    <property type="match status" value="1"/>
</dbReference>
<evidence type="ECO:0000313" key="3">
    <source>
        <dbReference type="EMBL" id="EJK51266.1"/>
    </source>
</evidence>
<dbReference type="PANTHER" id="PTHR12277">
    <property type="entry name" value="ALPHA/BETA HYDROLASE DOMAIN-CONTAINING PROTEIN"/>
    <property type="match status" value="1"/>
</dbReference>
<dbReference type="InterPro" id="IPR003018">
    <property type="entry name" value="GAF"/>
</dbReference>
<feature type="region of interest" description="Disordered" evidence="1">
    <location>
        <begin position="290"/>
        <end position="332"/>
    </location>
</feature>
<dbReference type="Pfam" id="PF00561">
    <property type="entry name" value="Abhydrolase_1"/>
    <property type="match status" value="1"/>
</dbReference>
<dbReference type="PANTHER" id="PTHR12277:SF81">
    <property type="entry name" value="PROTEIN ABHD13"/>
    <property type="match status" value="1"/>
</dbReference>
<feature type="region of interest" description="Disordered" evidence="1">
    <location>
        <begin position="654"/>
        <end position="692"/>
    </location>
</feature>
<feature type="region of interest" description="Disordered" evidence="1">
    <location>
        <begin position="578"/>
        <end position="608"/>
    </location>
</feature>
<proteinExistence type="predicted"/>
<dbReference type="eggNOG" id="KOG1552">
    <property type="taxonomic scope" value="Eukaryota"/>
</dbReference>
<dbReference type="AlphaFoldDB" id="K0RQY5"/>
<evidence type="ECO:0000259" key="2">
    <source>
        <dbReference type="SMART" id="SM00065"/>
    </source>
</evidence>
<protein>
    <recommendedName>
        <fullName evidence="2">GAF domain-containing protein</fullName>
    </recommendedName>
</protein>
<dbReference type="eggNOG" id="KOG3689">
    <property type="taxonomic scope" value="Eukaryota"/>
</dbReference>
<dbReference type="InterPro" id="IPR029016">
    <property type="entry name" value="GAF-like_dom_sf"/>
</dbReference>
<evidence type="ECO:0000256" key="1">
    <source>
        <dbReference type="SAM" id="MobiDB-lite"/>
    </source>
</evidence>
<keyword evidence="4" id="KW-1185">Reference proteome</keyword>
<dbReference type="SMART" id="SM00065">
    <property type="entry name" value="GAF"/>
    <property type="match status" value="1"/>
</dbReference>
<dbReference type="SUPFAM" id="SSF55781">
    <property type="entry name" value="GAF domain-like"/>
    <property type="match status" value="1"/>
</dbReference>
<accession>K0RQY5</accession>
<dbReference type="Gene3D" id="3.40.50.1820">
    <property type="entry name" value="alpha/beta hydrolase"/>
    <property type="match status" value="1"/>
</dbReference>
<feature type="domain" description="GAF" evidence="2">
    <location>
        <begin position="357"/>
        <end position="544"/>
    </location>
</feature>
<dbReference type="OrthoDB" id="446723at2759"/>
<name>K0RQY5_THAOC</name>
<comment type="caution">
    <text evidence="3">The sequence shown here is derived from an EMBL/GenBank/DDBJ whole genome shotgun (WGS) entry which is preliminary data.</text>
</comment>
<dbReference type="Gene3D" id="3.30.450.40">
    <property type="match status" value="1"/>
</dbReference>
<reference evidence="3 4" key="1">
    <citation type="journal article" date="2012" name="Genome Biol.">
        <title>Genome and low-iron response of an oceanic diatom adapted to chronic iron limitation.</title>
        <authorList>
            <person name="Lommer M."/>
            <person name="Specht M."/>
            <person name="Roy A.S."/>
            <person name="Kraemer L."/>
            <person name="Andreson R."/>
            <person name="Gutowska M.A."/>
            <person name="Wolf J."/>
            <person name="Bergner S.V."/>
            <person name="Schilhabel M.B."/>
            <person name="Klostermeier U.C."/>
            <person name="Beiko R.G."/>
            <person name="Rosenstiel P."/>
            <person name="Hippler M."/>
            <person name="Laroche J."/>
        </authorList>
    </citation>
    <scope>NUCLEOTIDE SEQUENCE [LARGE SCALE GENOMIC DNA]</scope>
    <source>
        <strain evidence="3 4">CCMP1005</strain>
    </source>
</reference>
<organism evidence="3 4">
    <name type="scientific">Thalassiosira oceanica</name>
    <name type="common">Marine diatom</name>
    <dbReference type="NCBI Taxonomy" id="159749"/>
    <lineage>
        <taxon>Eukaryota</taxon>
        <taxon>Sar</taxon>
        <taxon>Stramenopiles</taxon>
        <taxon>Ochrophyta</taxon>
        <taxon>Bacillariophyta</taxon>
        <taxon>Coscinodiscophyceae</taxon>
        <taxon>Thalassiosirophycidae</taxon>
        <taxon>Thalassiosirales</taxon>
        <taxon>Thalassiosiraceae</taxon>
        <taxon>Thalassiosira</taxon>
    </lineage>
</organism>
<feature type="compositionally biased region" description="Basic and acidic residues" evidence="1">
    <location>
        <begin position="677"/>
        <end position="692"/>
    </location>
</feature>
<feature type="compositionally biased region" description="Basic and acidic residues" evidence="1">
    <location>
        <begin position="654"/>
        <end position="663"/>
    </location>
</feature>
<dbReference type="InterPro" id="IPR029058">
    <property type="entry name" value="AB_hydrolase_fold"/>
</dbReference>
<evidence type="ECO:0000313" key="4">
    <source>
        <dbReference type="Proteomes" id="UP000266841"/>
    </source>
</evidence>
<dbReference type="Proteomes" id="UP000266841">
    <property type="component" value="Unassembled WGS sequence"/>
</dbReference>
<dbReference type="InterPro" id="IPR000073">
    <property type="entry name" value="AB_hydrolase_1"/>
</dbReference>